<dbReference type="OMA" id="NRFHGAC"/>
<dbReference type="InterPro" id="IPR054477">
    <property type="entry name" value="LTN1_E3_ligase_6th"/>
</dbReference>
<comment type="subunit">
    <text evidence="16">Component of the ribosome quality control complex (RQC).</text>
</comment>
<evidence type="ECO:0000313" key="19">
    <source>
        <dbReference type="Proteomes" id="UP000006790"/>
    </source>
</evidence>
<dbReference type="eggNOG" id="KOG0803">
    <property type="taxonomic scope" value="Eukaryota"/>
</dbReference>
<dbReference type="GO" id="GO:1990112">
    <property type="term" value="C:RQC complex"/>
    <property type="evidence" value="ECO:0007669"/>
    <property type="project" value="UniProtKB-UniRule"/>
</dbReference>
<dbReference type="GO" id="GO:0022626">
    <property type="term" value="C:cytosolic ribosome"/>
    <property type="evidence" value="ECO:0007669"/>
    <property type="project" value="EnsemblFungi"/>
</dbReference>
<evidence type="ECO:0000313" key="18">
    <source>
        <dbReference type="EMBL" id="AET41242.1"/>
    </source>
</evidence>
<evidence type="ECO:0000256" key="4">
    <source>
        <dbReference type="ARBA" id="ARBA00007997"/>
    </source>
</evidence>
<sequence>MSFGINAFQKYSLDFGLGHNGVKISLNYFDGLPDQHLIGSLGSSELRLTCKYLLKRDDTTKEKALGDLVRLVSDAEKSEQLLRNDIFCLYWSQVYAKLVTSDQKSIRMGCHEFTALLIRLMNKQGVKFLKDYVPLLLSGLYDADPAVGKSTAEGLLQCFNNDSKKVKALWSVFSKQIVHYVYEVLVTENEGTLSDERYVSKEDSESRYSRVAFGAVSLMMQLLKNVDNISAQETLYDEVLSSENLWRLLTLKRAGNLKTYQLLLQLIDFLVEDRYMDKHRDVLKMSSKRFFKSLAQIHSKNLLSVSAVLPQALRTLTILNRFKGGRIWTYDSSFKSNALALLKLGAGNSDPSYYAQLYSFCRENNLFDYQTEWIPIWRNCFLAETNRKILGRNAQGLVLECWKYFLEFFRSSENAMVKSQLRDDILMALNGIVLEDYQPLIPMLTEAIHPTTILIEIQNLLPTGISETRKDTRYIKNLVLLLINVPDSEEYLKTLSHSIFESIKASENYSENYGFYIYGQLINSKFTSLNLEVEEFCQALPFMIDKRFVELPSKLMSDYSKSMFLKNLDDPRCPSSFSDYISVVKNLDLPKDELLSYIDKLDPQILHKLLNTCADLADFVNDYIDSHDFTKSSLYRSTLLTKQSIERLYLRACATNNLGPFSSNIPMLPGPLYIHLIENTTFLTKLNHFSDAIVFQIRKSLIPIIKNNDKLAKKVAECVLLKAVSNSREKLPKDIISYSSKLIDSNPTVLVELLPTLVNEKFVSYVPHIDYRLSLVNPLGSGVNLLDISLNQKFDFKSAEAGIKYALFLDAILSSHPEYLDDNIILFLTLMNELAGDYNCLSATPADYFQEFKNTLFSKVHTRYEFPDILSAILTGTSDISILKSLVSREVSETLAFYNCTVLRKLLLNSVDYITHSRFKELPSVDAFLLDVVRGKEVSSVQKLQANTLLASFSKFAGCSEKLDRTRNMLAAEIIDVDSESATEKYFIVILLTNLLKVESLDNDGASFVPIAQQRLNMVINSMYKWLESDISFENSFCNVRLSLLEFIAELLKFLSVLTMGKPIVDLAFKTLSDSLGVCQLEDTSYIEELRIYTLKLYLGLEDVVEHGVMQKDIWLESVDEIHEALVQLMLTSNSHCTMAQPYATFCSLLNRSMNTISEKFLMNYFDEISEYLVSNSIPVSSMRVVVTVSGRLILAKQQEVVIENALQRSSIDCEVESGNITCKLPQELINLLVTNMPEEYLEYDDPLQFIKYLWYWHLILLYFKEISFSMRHDYINQLKRDNLIERLFDFVAEQIDLQDSKFWNNVSTDSIVKYNVNDAGFYPYKDSITIECKLLLSNLLYEMFNNVGAITNNWWLNIKDRSLQGKINSFVSKYISPILIEQELKHVGQSIPKLTSQADGLTIKINNIIKEIKAKYLIDDQTLEISFKFPPNYPLTNIEVFEGSRVGVSEQKWKSWIISTKRVITGMNGSVMDSLELFTKNVRLQFANFEECAICYSILHPVDRKLPTKVCPTCNNRFHGACLYKWFRSSGNNSCPLCRSEIPFRR</sequence>
<comment type="function">
    <text evidence="14">E3 ubiquitin-protein ligase component of the ribosome quality control complex (RQC), a ribosome-associated complex that mediates ubiquitination and extraction of incompletely synthesized nascent chains for proteasomal degradation. Mediates ubiquitination of proteins derived from mRNAs lacking stop codons (non-stop proteins) and other translation arrest products induced by poly-lysine sequences and tandem rare codons. Ubiquitination leads to CDC48 recruitment for extraction and degradation of the incomplete translation product. May indirectly play a role in chromatin function and transcription.</text>
</comment>
<reference evidence="19" key="1">
    <citation type="journal article" date="2012" name="G3 (Bethesda)">
        <title>Pichia sorbitophila, an interspecies yeast hybrid reveals early steps of genome resolution following polyploidization.</title>
        <authorList>
            <person name="Leh Louis V."/>
            <person name="Despons L."/>
            <person name="Friedrich A."/>
            <person name="Martin T."/>
            <person name="Durrens P."/>
            <person name="Casaregola S."/>
            <person name="Neuveglise C."/>
            <person name="Fairhead C."/>
            <person name="Marck C."/>
            <person name="Cruz J.A."/>
            <person name="Straub M.L."/>
            <person name="Kugler V."/>
            <person name="Sacerdot C."/>
            <person name="Uzunov Z."/>
            <person name="Thierry A."/>
            <person name="Weiss S."/>
            <person name="Bleykasten C."/>
            <person name="De Montigny J."/>
            <person name="Jacques N."/>
            <person name="Jung P."/>
            <person name="Lemaire M."/>
            <person name="Mallet S."/>
            <person name="Morel G."/>
            <person name="Richard G.F."/>
            <person name="Sarkar A."/>
            <person name="Savel G."/>
            <person name="Schacherer J."/>
            <person name="Seret M.L."/>
            <person name="Talla E."/>
            <person name="Samson G."/>
            <person name="Jubin C."/>
            <person name="Poulain J."/>
            <person name="Vacherie B."/>
            <person name="Barbe V."/>
            <person name="Pelletier E."/>
            <person name="Sherman D.J."/>
            <person name="Westhof E."/>
            <person name="Weissenbach J."/>
            <person name="Baret P.V."/>
            <person name="Wincker P."/>
            <person name="Gaillardin C."/>
            <person name="Dujon B."/>
            <person name="Souciet J.L."/>
        </authorList>
    </citation>
    <scope>NUCLEOTIDE SEQUENCE [LARGE SCALE GENOMIC DNA]</scope>
    <source>
        <strain evidence="19">CBS 270.75 / DBVPG 7215 / KCTC 17166 / NRRL Y-17582</strain>
    </source>
</reference>
<proteinExistence type="inferred from homology"/>
<keyword evidence="13 16" id="KW-0862">Zinc</keyword>
<dbReference type="InParanoid" id="G8JWM7"/>
<evidence type="ECO:0000256" key="13">
    <source>
        <dbReference type="ARBA" id="ARBA00022833"/>
    </source>
</evidence>
<dbReference type="STRING" id="931890.G8JWM7"/>
<dbReference type="FunFam" id="3.30.40.10:FF:000038">
    <property type="entry name" value="E3 ubiquitin-protein ligase listerin"/>
    <property type="match status" value="1"/>
</dbReference>
<dbReference type="EC" id="2.3.2.27" evidence="5 16"/>
<dbReference type="Pfam" id="PF22999">
    <property type="entry name" value="LTN1_E3_ligase_6th"/>
    <property type="match status" value="1"/>
</dbReference>
<dbReference type="RefSeq" id="XP_003648059.1">
    <property type="nucleotide sequence ID" value="XM_003648011.1"/>
</dbReference>
<keyword evidence="19" id="KW-1185">Reference proteome</keyword>
<evidence type="ECO:0000256" key="16">
    <source>
        <dbReference type="RuleBase" id="RU367090"/>
    </source>
</evidence>
<keyword evidence="11 15" id="KW-0863">Zinc-finger</keyword>
<dbReference type="FunCoup" id="G8JWM7">
    <property type="interactions" value="566"/>
</dbReference>
<evidence type="ECO:0000256" key="14">
    <source>
        <dbReference type="ARBA" id="ARBA00055150"/>
    </source>
</evidence>
<comment type="function">
    <text evidence="16">E3 ubiquitin-protein ligase. Component of the ribosome quality control complex (RQC), a ribosome-associated complex that mediates ubiquitination and extraction of incompletely synthesized nascent chains for proteasomal degradation.</text>
</comment>
<keyword evidence="9 16" id="KW-0479">Metal-binding</keyword>
<keyword evidence="7" id="KW-0963">Cytoplasm</keyword>
<evidence type="ECO:0000256" key="12">
    <source>
        <dbReference type="ARBA" id="ARBA00022786"/>
    </source>
</evidence>
<comment type="similarity">
    <text evidence="4 16">Belongs to the LTN1 family.</text>
</comment>
<dbReference type="InterPro" id="IPR054478">
    <property type="entry name" value="LTN1_UBC"/>
</dbReference>
<evidence type="ECO:0000256" key="1">
    <source>
        <dbReference type="ARBA" id="ARBA00000900"/>
    </source>
</evidence>
<dbReference type="PROSITE" id="PS50089">
    <property type="entry name" value="ZF_RING_2"/>
    <property type="match status" value="1"/>
</dbReference>
<dbReference type="PANTHER" id="PTHR12389:SF0">
    <property type="entry name" value="E3 UBIQUITIN-PROTEIN LIGASE LISTERIN"/>
    <property type="match status" value="1"/>
</dbReference>
<comment type="pathway">
    <text evidence="3 16">Protein modification; protein ubiquitination.</text>
</comment>
<dbReference type="GO" id="GO:0008270">
    <property type="term" value="F:zinc ion binding"/>
    <property type="evidence" value="ECO:0007669"/>
    <property type="project" value="UniProtKB-KW"/>
</dbReference>
<keyword evidence="12 16" id="KW-0833">Ubl conjugation pathway</keyword>
<dbReference type="SMART" id="SM01197">
    <property type="entry name" value="FANCL_C"/>
    <property type="match status" value="1"/>
</dbReference>
<evidence type="ECO:0000256" key="9">
    <source>
        <dbReference type="ARBA" id="ARBA00022723"/>
    </source>
</evidence>
<dbReference type="Pfam" id="PF22958">
    <property type="entry name" value="Ltn1_1st"/>
    <property type="match status" value="1"/>
</dbReference>
<dbReference type="PANTHER" id="PTHR12389">
    <property type="entry name" value="ZINC FINGER PROTEIN 294"/>
    <property type="match status" value="1"/>
</dbReference>
<comment type="subcellular location">
    <subcellularLocation>
        <location evidence="2">Cytoplasm</location>
        <location evidence="2">Cytosol</location>
    </subcellularLocation>
</comment>
<evidence type="ECO:0000256" key="11">
    <source>
        <dbReference type="ARBA" id="ARBA00022771"/>
    </source>
</evidence>
<feature type="domain" description="RING-type" evidence="17">
    <location>
        <begin position="1493"/>
        <end position="1540"/>
    </location>
</feature>
<dbReference type="SMART" id="SM00184">
    <property type="entry name" value="RING"/>
    <property type="match status" value="1"/>
</dbReference>
<name>G8JWM7_ERECY</name>
<dbReference type="GO" id="GO:0043023">
    <property type="term" value="F:ribosomal large subunit binding"/>
    <property type="evidence" value="ECO:0007669"/>
    <property type="project" value="EnsemblFungi"/>
</dbReference>
<dbReference type="Pfam" id="PF23009">
    <property type="entry name" value="UBC_like"/>
    <property type="match status" value="1"/>
</dbReference>
<keyword evidence="8 16" id="KW-0808">Transferase</keyword>
<dbReference type="GeneID" id="11471447"/>
<dbReference type="InterPro" id="IPR054476">
    <property type="entry name" value="Ltn1_N"/>
</dbReference>
<dbReference type="GO" id="GO:0061630">
    <property type="term" value="F:ubiquitin protein ligase activity"/>
    <property type="evidence" value="ECO:0007669"/>
    <property type="project" value="UniProtKB-UniRule"/>
</dbReference>
<evidence type="ECO:0000256" key="10">
    <source>
        <dbReference type="ARBA" id="ARBA00022737"/>
    </source>
</evidence>
<dbReference type="GO" id="GO:0072344">
    <property type="term" value="P:rescue of stalled ribosome"/>
    <property type="evidence" value="ECO:0007669"/>
    <property type="project" value="UniProtKB-UniRule"/>
</dbReference>
<dbReference type="GO" id="GO:1990116">
    <property type="term" value="P:ribosome-associated ubiquitin-dependent protein catabolic process"/>
    <property type="evidence" value="ECO:0007669"/>
    <property type="project" value="UniProtKB-UniRule"/>
</dbReference>
<evidence type="ECO:0000256" key="3">
    <source>
        <dbReference type="ARBA" id="ARBA00004906"/>
    </source>
</evidence>
<evidence type="ECO:0000256" key="7">
    <source>
        <dbReference type="ARBA" id="ARBA00022490"/>
    </source>
</evidence>
<dbReference type="InterPro" id="IPR001841">
    <property type="entry name" value="Znf_RING"/>
</dbReference>
<evidence type="ECO:0000256" key="6">
    <source>
        <dbReference type="ARBA" id="ARBA00017157"/>
    </source>
</evidence>
<gene>
    <name evidence="18" type="ordered locus">Ecym_7418</name>
</gene>
<protein>
    <recommendedName>
        <fullName evidence="6 16">E3 ubiquitin-protein ligase listerin</fullName>
        <ecNumber evidence="5 16">2.3.2.27</ecNumber>
    </recommendedName>
    <alternativeName>
        <fullName evidence="16">RING-type E3 ubiquitin transferase listerin</fullName>
    </alternativeName>
</protein>
<evidence type="ECO:0000256" key="15">
    <source>
        <dbReference type="PROSITE-ProRule" id="PRU00175"/>
    </source>
</evidence>
<organism evidence="18 19">
    <name type="scientific">Eremothecium cymbalariae (strain CBS 270.75 / DBVPG 7215 / KCTC 17166 / NRRL Y-17582)</name>
    <name type="common">Yeast</name>
    <dbReference type="NCBI Taxonomy" id="931890"/>
    <lineage>
        <taxon>Eukaryota</taxon>
        <taxon>Fungi</taxon>
        <taxon>Dikarya</taxon>
        <taxon>Ascomycota</taxon>
        <taxon>Saccharomycotina</taxon>
        <taxon>Saccharomycetes</taxon>
        <taxon>Saccharomycetales</taxon>
        <taxon>Saccharomycetaceae</taxon>
        <taxon>Eremothecium</taxon>
    </lineage>
</organism>
<dbReference type="OrthoDB" id="6108at2759"/>
<dbReference type="EMBL" id="CP002503">
    <property type="protein sequence ID" value="AET41242.1"/>
    <property type="molecule type" value="Genomic_DNA"/>
</dbReference>
<keyword evidence="10" id="KW-0677">Repeat</keyword>
<dbReference type="UniPathway" id="UPA00143"/>
<evidence type="ECO:0000256" key="2">
    <source>
        <dbReference type="ARBA" id="ARBA00004514"/>
    </source>
</evidence>
<accession>G8JWM7</accession>
<dbReference type="Pfam" id="PF13639">
    <property type="entry name" value="zf-RING_2"/>
    <property type="match status" value="1"/>
</dbReference>
<dbReference type="GO" id="GO:0016567">
    <property type="term" value="P:protein ubiquitination"/>
    <property type="evidence" value="ECO:0007669"/>
    <property type="project" value="UniProtKB-UniPathway"/>
</dbReference>
<dbReference type="InterPro" id="IPR013083">
    <property type="entry name" value="Znf_RING/FYVE/PHD"/>
</dbReference>
<evidence type="ECO:0000256" key="5">
    <source>
        <dbReference type="ARBA" id="ARBA00012483"/>
    </source>
</evidence>
<dbReference type="GO" id="GO:0031509">
    <property type="term" value="P:subtelomeric heterochromatin formation"/>
    <property type="evidence" value="ECO:0007669"/>
    <property type="project" value="EnsemblFungi"/>
</dbReference>
<dbReference type="GO" id="GO:0000781">
    <property type="term" value="C:chromosome, telomeric region"/>
    <property type="evidence" value="ECO:0007669"/>
    <property type="project" value="GOC"/>
</dbReference>
<dbReference type="HOGENOM" id="CLU_262564_0_0_1"/>
<dbReference type="Gene3D" id="3.30.40.10">
    <property type="entry name" value="Zinc/RING finger domain, C3HC4 (zinc finger)"/>
    <property type="match status" value="1"/>
</dbReference>
<dbReference type="Proteomes" id="UP000006790">
    <property type="component" value="Chromosome 7"/>
</dbReference>
<dbReference type="InterPro" id="IPR039804">
    <property type="entry name" value="RING-CH-C4HC3_LTN1"/>
</dbReference>
<evidence type="ECO:0000256" key="8">
    <source>
        <dbReference type="ARBA" id="ARBA00022679"/>
    </source>
</evidence>
<dbReference type="CDD" id="cd16491">
    <property type="entry name" value="RING-CH-C4HC3_LTN1"/>
    <property type="match status" value="1"/>
</dbReference>
<dbReference type="KEGG" id="erc:Ecym_7418"/>
<comment type="catalytic activity">
    <reaction evidence="1 16">
        <text>S-ubiquitinyl-[E2 ubiquitin-conjugating enzyme]-L-cysteine + [acceptor protein]-L-lysine = [E2 ubiquitin-conjugating enzyme]-L-cysteine + N(6)-ubiquitinyl-[acceptor protein]-L-lysine.</text>
        <dbReference type="EC" id="2.3.2.27"/>
    </reaction>
</comment>
<evidence type="ECO:0000259" key="17">
    <source>
        <dbReference type="PROSITE" id="PS50089"/>
    </source>
</evidence>
<dbReference type="InterPro" id="IPR039795">
    <property type="entry name" value="LTN1/Rkr1"/>
</dbReference>
<dbReference type="GO" id="GO:0005634">
    <property type="term" value="C:nucleus"/>
    <property type="evidence" value="ECO:0007669"/>
    <property type="project" value="EnsemblFungi"/>
</dbReference>
<dbReference type="SUPFAM" id="SSF57850">
    <property type="entry name" value="RING/U-box"/>
    <property type="match status" value="1"/>
</dbReference>